<dbReference type="Gene3D" id="3.40.1530.20">
    <property type="entry name" value="Protein of unknown function (DUF1491)"/>
    <property type="match status" value="1"/>
</dbReference>
<reference evidence="2" key="1">
    <citation type="journal article" date="2019" name="Int. J. Syst. Evol. Microbiol.">
        <title>The Global Catalogue of Microorganisms (GCM) 10K type strain sequencing project: providing services to taxonomists for standard genome sequencing and annotation.</title>
        <authorList>
            <consortium name="The Broad Institute Genomics Platform"/>
            <consortium name="The Broad Institute Genome Sequencing Center for Infectious Disease"/>
            <person name="Wu L."/>
            <person name="Ma J."/>
        </authorList>
    </citation>
    <scope>NUCLEOTIDE SEQUENCE [LARGE SCALE GENOMIC DNA]</scope>
    <source>
        <strain evidence="2">CCM 7941</strain>
    </source>
</reference>
<proteinExistence type="predicted"/>
<accession>A0ABV7LI35</accession>
<organism evidence="1 2">
    <name type="scientific">Camelimonas abortus</name>
    <dbReference type="NCBI Taxonomy" id="1017184"/>
    <lineage>
        <taxon>Bacteria</taxon>
        <taxon>Pseudomonadati</taxon>
        <taxon>Pseudomonadota</taxon>
        <taxon>Alphaproteobacteria</taxon>
        <taxon>Hyphomicrobiales</taxon>
        <taxon>Chelatococcaceae</taxon>
        <taxon>Camelimonas</taxon>
    </lineage>
</organism>
<evidence type="ECO:0000313" key="1">
    <source>
        <dbReference type="EMBL" id="MFC3267335.1"/>
    </source>
</evidence>
<name>A0ABV7LI35_9HYPH</name>
<dbReference type="Pfam" id="PF07372">
    <property type="entry name" value="DUF1491"/>
    <property type="match status" value="1"/>
</dbReference>
<dbReference type="EMBL" id="JBHRUV010000109">
    <property type="protein sequence ID" value="MFC3267335.1"/>
    <property type="molecule type" value="Genomic_DNA"/>
</dbReference>
<evidence type="ECO:0000313" key="2">
    <source>
        <dbReference type="Proteomes" id="UP001595536"/>
    </source>
</evidence>
<comment type="caution">
    <text evidence="1">The sequence shown here is derived from an EMBL/GenBank/DDBJ whole genome shotgun (WGS) entry which is preliminary data.</text>
</comment>
<keyword evidence="2" id="KW-1185">Reference proteome</keyword>
<dbReference type="Proteomes" id="UP001595536">
    <property type="component" value="Unassembled WGS sequence"/>
</dbReference>
<protein>
    <submittedName>
        <fullName evidence="1">DUF1491 family protein</fullName>
    </submittedName>
</protein>
<dbReference type="InterPro" id="IPR009964">
    <property type="entry name" value="DUF1491"/>
</dbReference>
<sequence length="116" mass="12980">MSAVRLRSDFWVSAYIRRCQGEGAVATLARRGAAEAGAIFVRLDTLDGAVRLFGPAPQALMDGEDYGERQFTEIPLPEPTAAAAWERLQKEIRFDPDLWIVDVEDRAGRCFLPLRQ</sequence>
<gene>
    <name evidence="1" type="ORF">ACFOEX_13410</name>
</gene>
<dbReference type="RefSeq" id="WP_376830156.1">
    <property type="nucleotide sequence ID" value="NZ_JBHLWR010000006.1"/>
</dbReference>